<keyword evidence="4" id="KW-1185">Reference proteome</keyword>
<evidence type="ECO:0000256" key="2">
    <source>
        <dbReference type="SAM" id="MobiDB-lite"/>
    </source>
</evidence>
<accession>A0ABP6I6E4</accession>
<reference evidence="4" key="1">
    <citation type="journal article" date="2019" name="Int. J. Syst. Evol. Microbiol.">
        <title>The Global Catalogue of Microorganisms (GCM) 10K type strain sequencing project: providing services to taxonomists for standard genome sequencing and annotation.</title>
        <authorList>
            <consortium name="The Broad Institute Genomics Platform"/>
            <consortium name="The Broad Institute Genome Sequencing Center for Infectious Disease"/>
            <person name="Wu L."/>
            <person name="Ma J."/>
        </authorList>
    </citation>
    <scope>NUCLEOTIDE SEQUENCE [LARGE SCALE GENOMIC DNA]</scope>
    <source>
        <strain evidence="4">JCM 6242</strain>
    </source>
</reference>
<evidence type="ECO:0000256" key="1">
    <source>
        <dbReference type="ARBA" id="ARBA00005721"/>
    </source>
</evidence>
<comment type="caution">
    <text evidence="3">The sequence shown here is derived from an EMBL/GenBank/DDBJ whole genome shotgun (WGS) entry which is preliminary data.</text>
</comment>
<comment type="similarity">
    <text evidence="1">Belongs to the asp23 family.</text>
</comment>
<dbReference type="PANTHER" id="PTHR34297">
    <property type="entry name" value="HYPOTHETICAL CYTOSOLIC PROTEIN-RELATED"/>
    <property type="match status" value="1"/>
</dbReference>
<protein>
    <recommendedName>
        <fullName evidence="5">Asp23/Gls24 family envelope stress response protein</fullName>
    </recommendedName>
</protein>
<proteinExistence type="inferred from homology"/>
<dbReference type="InterPro" id="IPR005531">
    <property type="entry name" value="Asp23"/>
</dbReference>
<sequence>MTEASTASRPKGDEATVPRARTDSPATQSSLVTPRGTTTIESGVVAKIVGMAAREISGVYDMGAGTARALGAVRGIVGADRSITQGVSVEVGERQAAVDLELVVEYGMAIPDLAGAVRRNVITAVERMCGLEVTEVNIKVSDVHMPGQERERAEETPEQGPRVQ</sequence>
<evidence type="ECO:0000313" key="4">
    <source>
        <dbReference type="Proteomes" id="UP001500831"/>
    </source>
</evidence>
<gene>
    <name evidence="3" type="ORF">GCM10010517_06650</name>
</gene>
<organism evidence="3 4">
    <name type="scientific">Streptosporangium fragile</name>
    <dbReference type="NCBI Taxonomy" id="46186"/>
    <lineage>
        <taxon>Bacteria</taxon>
        <taxon>Bacillati</taxon>
        <taxon>Actinomycetota</taxon>
        <taxon>Actinomycetes</taxon>
        <taxon>Streptosporangiales</taxon>
        <taxon>Streptosporangiaceae</taxon>
        <taxon>Streptosporangium</taxon>
    </lineage>
</organism>
<dbReference type="RefSeq" id="WP_425581938.1">
    <property type="nucleotide sequence ID" value="NZ_BAAAVI010000003.1"/>
</dbReference>
<name>A0ABP6I6E4_9ACTN</name>
<dbReference type="PANTHER" id="PTHR34297:SF3">
    <property type="entry name" value="ALKALINE SHOCK PROTEIN 23"/>
    <property type="match status" value="1"/>
</dbReference>
<feature type="region of interest" description="Disordered" evidence="2">
    <location>
        <begin position="1"/>
        <end position="35"/>
    </location>
</feature>
<evidence type="ECO:0000313" key="3">
    <source>
        <dbReference type="EMBL" id="GAA2849327.1"/>
    </source>
</evidence>
<feature type="compositionally biased region" description="Basic and acidic residues" evidence="2">
    <location>
        <begin position="10"/>
        <end position="22"/>
    </location>
</feature>
<feature type="region of interest" description="Disordered" evidence="2">
    <location>
        <begin position="143"/>
        <end position="164"/>
    </location>
</feature>
<dbReference type="EMBL" id="BAAAVI010000003">
    <property type="protein sequence ID" value="GAA2849327.1"/>
    <property type="molecule type" value="Genomic_DNA"/>
</dbReference>
<evidence type="ECO:0008006" key="5">
    <source>
        <dbReference type="Google" id="ProtNLM"/>
    </source>
</evidence>
<dbReference type="Pfam" id="PF03780">
    <property type="entry name" value="Asp23"/>
    <property type="match status" value="1"/>
</dbReference>
<dbReference type="Proteomes" id="UP001500831">
    <property type="component" value="Unassembled WGS sequence"/>
</dbReference>
<feature type="compositionally biased region" description="Polar residues" evidence="2">
    <location>
        <begin position="24"/>
        <end position="35"/>
    </location>
</feature>